<reference evidence="4 5" key="1">
    <citation type="submission" date="2024-04" db="EMBL/GenBank/DDBJ databases">
        <authorList>
            <person name="Suleimanova A.D."/>
            <person name="Pudova D.S."/>
            <person name="Shagimardanova E.I."/>
            <person name="Sharipova M.R."/>
        </authorList>
    </citation>
    <scope>NUCLEOTIDE SEQUENCE [LARGE SCALE GENOMIC DNA]</scope>
    <source>
        <strain evidence="4 5">3.1</strain>
    </source>
</reference>
<evidence type="ECO:0000259" key="3">
    <source>
        <dbReference type="Pfam" id="PF01979"/>
    </source>
</evidence>
<dbReference type="Gene3D" id="3.20.20.140">
    <property type="entry name" value="Metal-dependent hydrolases"/>
    <property type="match status" value="1"/>
</dbReference>
<evidence type="ECO:0000256" key="2">
    <source>
        <dbReference type="ARBA" id="ARBA00022801"/>
    </source>
</evidence>
<keyword evidence="5" id="KW-1185">Reference proteome</keyword>
<dbReference type="PANTHER" id="PTHR43794:SF11">
    <property type="entry name" value="AMIDOHYDROLASE-RELATED DOMAIN-CONTAINING PROTEIN"/>
    <property type="match status" value="1"/>
</dbReference>
<sequence>MHIHLAENGNDIRYCREKFNMMPAQYLEVLGWVDPDVWHAHHVKLAPSGIELFADSGTSSAHCPCASMLPDSGIAPLRHMCDAVAPVGFGVEDSASNVSADMTSEARQAMLLQLLGLGPDALTARQVPELAMLRGGKVLKRDDEAIIAPGMMAELAVFDLGRVGLDGAGHDRFRRRCSLIRGRRHTTASTAQGT</sequence>
<proteinExistence type="inferred from homology"/>
<dbReference type="RefSeq" id="WP_072051055.1">
    <property type="nucleotide sequence ID" value="NZ_JBCGBG010000012.1"/>
</dbReference>
<feature type="domain" description="Amidohydrolase-related" evidence="3">
    <location>
        <begin position="1"/>
        <end position="160"/>
    </location>
</feature>
<keyword evidence="2" id="KW-0378">Hydrolase</keyword>
<evidence type="ECO:0000313" key="4">
    <source>
        <dbReference type="EMBL" id="MEL7698513.1"/>
    </source>
</evidence>
<dbReference type="SUPFAM" id="SSF51556">
    <property type="entry name" value="Metallo-dependent hydrolases"/>
    <property type="match status" value="1"/>
</dbReference>
<name>A0ABU9MR88_9GAMM</name>
<dbReference type="PANTHER" id="PTHR43794">
    <property type="entry name" value="AMINOHYDROLASE SSNA-RELATED"/>
    <property type="match status" value="1"/>
</dbReference>
<accession>A0ABU9MR88</accession>
<dbReference type="InterPro" id="IPR050287">
    <property type="entry name" value="MTA/SAH_deaminase"/>
</dbReference>
<comment type="caution">
    <text evidence="4">The sequence shown here is derived from an EMBL/GenBank/DDBJ whole genome shotgun (WGS) entry which is preliminary data.</text>
</comment>
<dbReference type="Proteomes" id="UP001468095">
    <property type="component" value="Unassembled WGS sequence"/>
</dbReference>
<dbReference type="Pfam" id="PF01979">
    <property type="entry name" value="Amidohydro_1"/>
    <property type="match status" value="1"/>
</dbReference>
<protein>
    <submittedName>
        <fullName evidence="4">Amidohydrolase family protein</fullName>
    </submittedName>
</protein>
<evidence type="ECO:0000313" key="5">
    <source>
        <dbReference type="Proteomes" id="UP001468095"/>
    </source>
</evidence>
<evidence type="ECO:0000256" key="1">
    <source>
        <dbReference type="ARBA" id="ARBA00006745"/>
    </source>
</evidence>
<dbReference type="InterPro" id="IPR006680">
    <property type="entry name" value="Amidohydro-rel"/>
</dbReference>
<comment type="similarity">
    <text evidence="1">Belongs to the metallo-dependent hydrolases superfamily. ATZ/TRZ family.</text>
</comment>
<gene>
    <name evidence="4" type="ORF">AABB92_23015</name>
</gene>
<dbReference type="InterPro" id="IPR032466">
    <property type="entry name" value="Metal_Hydrolase"/>
</dbReference>
<organism evidence="4 5">
    <name type="scientific">Pantoea brenneri</name>
    <dbReference type="NCBI Taxonomy" id="472694"/>
    <lineage>
        <taxon>Bacteria</taxon>
        <taxon>Pseudomonadati</taxon>
        <taxon>Pseudomonadota</taxon>
        <taxon>Gammaproteobacteria</taxon>
        <taxon>Enterobacterales</taxon>
        <taxon>Erwiniaceae</taxon>
        <taxon>Pantoea</taxon>
    </lineage>
</organism>
<dbReference type="EMBL" id="JBCGBG010000012">
    <property type="protein sequence ID" value="MEL7698513.1"/>
    <property type="molecule type" value="Genomic_DNA"/>
</dbReference>